<sequence>MVDLAAVLRRLVDRFHLVGHGQRVQLGARGHRARTALRGVAGGPARRGRFGCLRVRALGRRRVRRRPPARGCFGCDGVGRPAGCGPVGGGRGAAGCLGGGTLGRGSVGRRALAGGTGCGTAVGRDSGGALPGAVRARGGVGSGGRALTGAVRAGCDALGRRALTSGAVGAAGCLVGGALGRGAVRTGRGTAEAPGRLCRGRRLLRARVHGRRAALERGLGQRGGGRRAAWLPRPRRARLTSGVRGYWVLGGRLRCPRARLSAPCRSRGFGGSRPVSGLVGTVLARRDRANAGGLGDDVRDADPALVLHRPASAGPGPRGTVRTATGSRAVVLVRHSVSFRAIEGGWYLAVFPRER</sequence>
<dbReference type="EMBL" id="CABVGP010000003">
    <property type="protein sequence ID" value="VVJ23091.1"/>
    <property type="molecule type" value="Genomic_DNA"/>
</dbReference>
<evidence type="ECO:0000313" key="2">
    <source>
        <dbReference type="Proteomes" id="UP000399805"/>
    </source>
</evidence>
<dbReference type="AlphaFoldDB" id="A0A6I8M5Z6"/>
<keyword evidence="2" id="KW-1185">Reference proteome</keyword>
<gene>
    <name evidence="1" type="ORF">AA23TX_07997</name>
</gene>
<evidence type="ECO:0000313" key="1">
    <source>
        <dbReference type="EMBL" id="VVJ23091.1"/>
    </source>
</evidence>
<dbReference type="Proteomes" id="UP000399805">
    <property type="component" value="Unassembled WGS sequence"/>
</dbReference>
<proteinExistence type="predicted"/>
<reference evidence="1 2" key="1">
    <citation type="submission" date="2019-09" db="EMBL/GenBank/DDBJ databases">
        <authorList>
            <person name="Leyn A S."/>
        </authorList>
    </citation>
    <scope>NUCLEOTIDE SEQUENCE [LARGE SCALE GENOMIC DNA]</scope>
    <source>
        <strain evidence="1">AA231_1</strain>
    </source>
</reference>
<accession>A0A6I8M5Z6</accession>
<protein>
    <submittedName>
        <fullName evidence="1">Uncharacterized protein</fullName>
    </submittedName>
</protein>
<name>A0A6I8M5Z6_9PSEU</name>
<organism evidence="1 2">
    <name type="scientific">Amycolatopsis camponoti</name>
    <dbReference type="NCBI Taxonomy" id="2606593"/>
    <lineage>
        <taxon>Bacteria</taxon>
        <taxon>Bacillati</taxon>
        <taxon>Actinomycetota</taxon>
        <taxon>Actinomycetes</taxon>
        <taxon>Pseudonocardiales</taxon>
        <taxon>Pseudonocardiaceae</taxon>
        <taxon>Amycolatopsis</taxon>
    </lineage>
</organism>